<dbReference type="Gene3D" id="2.40.160.50">
    <property type="entry name" value="membrane protein fhac: a member of the omp85/tpsb transporter family"/>
    <property type="match status" value="1"/>
</dbReference>
<dbReference type="PANTHER" id="PTHR34597:SF3">
    <property type="entry name" value="OUTER MEMBRANE TRANSPORTER CDIB"/>
    <property type="match status" value="1"/>
</dbReference>
<dbReference type="Gene3D" id="3.10.20.310">
    <property type="entry name" value="membrane protein fhac"/>
    <property type="match status" value="1"/>
</dbReference>
<proteinExistence type="predicted"/>
<dbReference type="RefSeq" id="WP_204734504.1">
    <property type="nucleotide sequence ID" value="NZ_JAVDWE010000021.1"/>
</dbReference>
<protein>
    <submittedName>
        <fullName evidence="8">Hemolysin activation/secretion protein</fullName>
    </submittedName>
</protein>
<evidence type="ECO:0000259" key="7">
    <source>
        <dbReference type="Pfam" id="PF17287"/>
    </source>
</evidence>
<feature type="compositionally biased region" description="Basic and acidic residues" evidence="4">
    <location>
        <begin position="24"/>
        <end position="36"/>
    </location>
</feature>
<dbReference type="InterPro" id="IPR051544">
    <property type="entry name" value="TPS_OM_transporter"/>
</dbReference>
<dbReference type="Pfam" id="PF17287">
    <property type="entry name" value="POTRA_3"/>
    <property type="match status" value="1"/>
</dbReference>
<keyword evidence="1" id="KW-1134">Transmembrane beta strand</keyword>
<dbReference type="PIRSF" id="PIRSF029745">
    <property type="entry name" value="FhaC"/>
    <property type="match status" value="1"/>
</dbReference>
<reference evidence="8 9" key="1">
    <citation type="submission" date="2023-07" db="EMBL/GenBank/DDBJ databases">
        <title>Sorghum-associated microbial communities from plants grown in Nebraska, USA.</title>
        <authorList>
            <person name="Schachtman D."/>
        </authorList>
    </citation>
    <scope>NUCLEOTIDE SEQUENCE [LARGE SCALE GENOMIC DNA]</scope>
    <source>
        <strain evidence="8 9">BE240</strain>
    </source>
</reference>
<dbReference type="Pfam" id="PF03865">
    <property type="entry name" value="ShlB"/>
    <property type="match status" value="1"/>
</dbReference>
<feature type="domain" description="Haemolysin activator HlyB C-terminal" evidence="5">
    <location>
        <begin position="205"/>
        <end position="519"/>
    </location>
</feature>
<keyword evidence="9" id="KW-1185">Reference proteome</keyword>
<accession>A0ABU1VIF4</accession>
<keyword evidence="2" id="KW-0812">Transmembrane</keyword>
<evidence type="ECO:0000256" key="1">
    <source>
        <dbReference type="ARBA" id="ARBA00022452"/>
    </source>
</evidence>
<feature type="region of interest" description="Disordered" evidence="4">
    <location>
        <begin position="1"/>
        <end position="59"/>
    </location>
</feature>
<feature type="domain" description="Polypeptide-transport-associated ShlB-type" evidence="6">
    <location>
        <begin position="92"/>
        <end position="145"/>
    </location>
</feature>
<dbReference type="InterPro" id="IPR005565">
    <property type="entry name" value="Hemolysn_activator_HlyB_C"/>
</dbReference>
<dbReference type="EMBL" id="JAVDWE010000021">
    <property type="protein sequence ID" value="MDR7097263.1"/>
    <property type="molecule type" value="Genomic_DNA"/>
</dbReference>
<evidence type="ECO:0000313" key="8">
    <source>
        <dbReference type="EMBL" id="MDR7097263.1"/>
    </source>
</evidence>
<evidence type="ECO:0000256" key="2">
    <source>
        <dbReference type="ARBA" id="ARBA00022692"/>
    </source>
</evidence>
<organism evidence="8 9">
    <name type="scientific">Hydrogenophaga laconesensis</name>
    <dbReference type="NCBI Taxonomy" id="1805971"/>
    <lineage>
        <taxon>Bacteria</taxon>
        <taxon>Pseudomonadati</taxon>
        <taxon>Pseudomonadota</taxon>
        <taxon>Betaproteobacteria</taxon>
        <taxon>Burkholderiales</taxon>
        <taxon>Comamonadaceae</taxon>
        <taxon>Hydrogenophaga</taxon>
    </lineage>
</organism>
<dbReference type="Proteomes" id="UP001265550">
    <property type="component" value="Unassembled WGS sequence"/>
</dbReference>
<evidence type="ECO:0000259" key="5">
    <source>
        <dbReference type="Pfam" id="PF03865"/>
    </source>
</evidence>
<keyword evidence="1" id="KW-0472">Membrane</keyword>
<name>A0ABU1VIF4_9BURK</name>
<evidence type="ECO:0000256" key="4">
    <source>
        <dbReference type="SAM" id="MobiDB-lite"/>
    </source>
</evidence>
<feature type="domain" description="ShlB POTRA" evidence="7">
    <location>
        <begin position="146"/>
        <end position="199"/>
    </location>
</feature>
<dbReference type="InterPro" id="IPR027282">
    <property type="entry name" value="TPS"/>
</dbReference>
<dbReference type="Pfam" id="PF08479">
    <property type="entry name" value="POTRA_2"/>
    <property type="match status" value="1"/>
</dbReference>
<comment type="caution">
    <text evidence="8">The sequence shown here is derived from an EMBL/GenBank/DDBJ whole genome shotgun (WGS) entry which is preliminary data.</text>
</comment>
<evidence type="ECO:0000259" key="6">
    <source>
        <dbReference type="Pfam" id="PF08479"/>
    </source>
</evidence>
<dbReference type="PANTHER" id="PTHR34597">
    <property type="entry name" value="SLR1661 PROTEIN"/>
    <property type="match status" value="1"/>
</dbReference>
<dbReference type="InterPro" id="IPR035251">
    <property type="entry name" value="ShlB_POTRA"/>
</dbReference>
<evidence type="ECO:0000256" key="3">
    <source>
        <dbReference type="ARBA" id="ARBA00023237"/>
    </source>
</evidence>
<dbReference type="InterPro" id="IPR013686">
    <property type="entry name" value="Polypept-transport_assoc_ShlB"/>
</dbReference>
<gene>
    <name evidence="8" type="ORF">J2X09_005037</name>
</gene>
<keyword evidence="3" id="KW-0998">Cell outer membrane</keyword>
<evidence type="ECO:0000313" key="9">
    <source>
        <dbReference type="Proteomes" id="UP001265550"/>
    </source>
</evidence>
<sequence>MVTNAAHAQFPVIPAPEVRQQGEQQERLQQEREGARRGLLQPGSQATIPSPPEPVRPWPDSESPCITIREITLVGDASESFPWVLDGLVSGTDPAVGRCLGSNGLNVAASRAQRDLIERGYVTSRIVFQEQDLASGRLALTLLPGRIGSIRFGQPDSRATALNAVPAHPGDVLNLRHLEQALENFKRIPTVEADIQIAPANTPDRSDLVITWRQAFPFRFNATLDDSGSKATGRYQGSTTLSYDHWWTLNDLFYVTLNHDLGGGSPGARGTRGHTVHYSVPWHHWLLAFTQSSNRYHQNVAGLSQDYVYSGRSENAEIKLSRLLHRNASQKTTVGLKAWLRRSSNFIDDTEVETQRRATGGWEVGLAHKAFFGRTTLDLNLAHKRGTAAFGAIPAPEEAFDEGTSRMRVTTLDVNLSAPFALGEQQLRYTGTVRVQRNGTSLTPQDRFAIGGRYTVRGFDGESSLSAERGWFLRNDLSWTLGDSGQEIYLGLDHGSVSGPSTQFLVGRHLTGAVIGLRGNVQPLTYDLFIGQPVSKPTYFRTHSAVAGFSVSASF</sequence>